<proteinExistence type="predicted"/>
<feature type="compositionally biased region" description="Polar residues" evidence="1">
    <location>
        <begin position="114"/>
        <end position="127"/>
    </location>
</feature>
<keyword evidence="4" id="KW-1185">Reference proteome</keyword>
<feature type="domain" description="DUF4485" evidence="2">
    <location>
        <begin position="5"/>
        <end position="77"/>
    </location>
</feature>
<evidence type="ECO:0000313" key="4">
    <source>
        <dbReference type="Proteomes" id="UP001153636"/>
    </source>
</evidence>
<gene>
    <name evidence="3" type="ORF">PSYICH_LOCUS14355</name>
</gene>
<sequence>MSNLLDENFFYNSMLAKAILTLLPPDERKILRTWFDRLLTMDKTIKEKENRNEFMWFILLMLQVRKIREPFNKVPPAEIGQLRDVVSSRVYEEVLVANDENMFTEEKQDDKKASSQQSAPAHFYNNQPTPHEGIICYMSAFSDRGF</sequence>
<dbReference type="EMBL" id="OV651820">
    <property type="protein sequence ID" value="CAH1114253.1"/>
    <property type="molecule type" value="Genomic_DNA"/>
</dbReference>
<dbReference type="Proteomes" id="UP001153636">
    <property type="component" value="Chromosome 8"/>
</dbReference>
<dbReference type="InterPro" id="IPR027831">
    <property type="entry name" value="DUF4485"/>
</dbReference>
<dbReference type="AlphaFoldDB" id="A0A9P0D3X0"/>
<evidence type="ECO:0000256" key="1">
    <source>
        <dbReference type="SAM" id="MobiDB-lite"/>
    </source>
</evidence>
<organism evidence="3 4">
    <name type="scientific">Psylliodes chrysocephalus</name>
    <dbReference type="NCBI Taxonomy" id="3402493"/>
    <lineage>
        <taxon>Eukaryota</taxon>
        <taxon>Metazoa</taxon>
        <taxon>Ecdysozoa</taxon>
        <taxon>Arthropoda</taxon>
        <taxon>Hexapoda</taxon>
        <taxon>Insecta</taxon>
        <taxon>Pterygota</taxon>
        <taxon>Neoptera</taxon>
        <taxon>Endopterygota</taxon>
        <taxon>Coleoptera</taxon>
        <taxon>Polyphaga</taxon>
        <taxon>Cucujiformia</taxon>
        <taxon>Chrysomeloidea</taxon>
        <taxon>Chrysomelidae</taxon>
        <taxon>Galerucinae</taxon>
        <taxon>Alticini</taxon>
        <taxon>Psylliodes</taxon>
    </lineage>
</organism>
<evidence type="ECO:0000259" key="2">
    <source>
        <dbReference type="Pfam" id="PF14846"/>
    </source>
</evidence>
<name>A0A9P0D3X0_9CUCU</name>
<dbReference type="Pfam" id="PF14846">
    <property type="entry name" value="DUF4485"/>
    <property type="match status" value="1"/>
</dbReference>
<feature type="region of interest" description="Disordered" evidence="1">
    <location>
        <begin position="105"/>
        <end position="127"/>
    </location>
</feature>
<dbReference type="OrthoDB" id="6629291at2759"/>
<reference evidence="3" key="1">
    <citation type="submission" date="2022-01" db="EMBL/GenBank/DDBJ databases">
        <authorList>
            <person name="King R."/>
        </authorList>
    </citation>
    <scope>NUCLEOTIDE SEQUENCE</scope>
</reference>
<evidence type="ECO:0000313" key="3">
    <source>
        <dbReference type="EMBL" id="CAH1114253.1"/>
    </source>
</evidence>
<accession>A0A9P0D3X0</accession>
<protein>
    <recommendedName>
        <fullName evidence="2">DUF4485 domain-containing protein</fullName>
    </recommendedName>
</protein>